<organism evidence="1 2">
    <name type="scientific">Glomus cerebriforme</name>
    <dbReference type="NCBI Taxonomy" id="658196"/>
    <lineage>
        <taxon>Eukaryota</taxon>
        <taxon>Fungi</taxon>
        <taxon>Fungi incertae sedis</taxon>
        <taxon>Mucoromycota</taxon>
        <taxon>Glomeromycotina</taxon>
        <taxon>Glomeromycetes</taxon>
        <taxon>Glomerales</taxon>
        <taxon>Glomeraceae</taxon>
        <taxon>Glomus</taxon>
    </lineage>
</organism>
<evidence type="ECO:0000313" key="1">
    <source>
        <dbReference type="EMBL" id="RIA79724.1"/>
    </source>
</evidence>
<evidence type="ECO:0000313" key="2">
    <source>
        <dbReference type="Proteomes" id="UP000265703"/>
    </source>
</evidence>
<dbReference type="AlphaFoldDB" id="A0A397SBJ9"/>
<dbReference type="Gene3D" id="3.80.10.10">
    <property type="entry name" value="Ribonuclease Inhibitor"/>
    <property type="match status" value="1"/>
</dbReference>
<proteinExistence type="predicted"/>
<dbReference type="EMBL" id="QKYT01001173">
    <property type="protein sequence ID" value="RIA79724.1"/>
    <property type="molecule type" value="Genomic_DNA"/>
</dbReference>
<reference evidence="1 2" key="1">
    <citation type="submission" date="2018-06" db="EMBL/GenBank/DDBJ databases">
        <title>Comparative genomics reveals the genomic features of Rhizophagus irregularis, R. cerebriforme, R. diaphanum and Gigaspora rosea, and their symbiotic lifestyle signature.</title>
        <authorList>
            <person name="Morin E."/>
            <person name="San Clemente H."/>
            <person name="Chen E.C.H."/>
            <person name="De La Providencia I."/>
            <person name="Hainaut M."/>
            <person name="Kuo A."/>
            <person name="Kohler A."/>
            <person name="Murat C."/>
            <person name="Tang N."/>
            <person name="Roy S."/>
            <person name="Loubradou J."/>
            <person name="Henrissat B."/>
            <person name="Grigoriev I.V."/>
            <person name="Corradi N."/>
            <person name="Roux C."/>
            <person name="Martin F.M."/>
        </authorList>
    </citation>
    <scope>NUCLEOTIDE SEQUENCE [LARGE SCALE GENOMIC DNA]</scope>
    <source>
        <strain evidence="1 2">DAOM 227022</strain>
    </source>
</reference>
<dbReference type="OrthoDB" id="3010419at2759"/>
<comment type="caution">
    <text evidence="1">The sequence shown here is derived from an EMBL/GenBank/DDBJ whole genome shotgun (WGS) entry which is preliminary data.</text>
</comment>
<dbReference type="InterPro" id="IPR032675">
    <property type="entry name" value="LRR_dom_sf"/>
</dbReference>
<keyword evidence="2" id="KW-1185">Reference proteome</keyword>
<name>A0A397SBJ9_9GLOM</name>
<evidence type="ECO:0008006" key="3">
    <source>
        <dbReference type="Google" id="ProtNLM"/>
    </source>
</evidence>
<accession>A0A397SBJ9</accession>
<sequence length="448" mass="52626">MPELNKDVLHLIFQEFQDNRYTLISCLLVNKTWCDVIVPILWKNPLKFARRDQLLFNVIISHSSDKQKNKLKDQGFDFLTNSYQKPLFNYTSFCKDLNLYEFEDLFINNNNTKVTHFYMPQHINYDLITGAKHYFSEIEFLSCNTRMNDNIAASLIEICKSIKELDLYIYPDRNNYGIVKLIESQKNLVNVNFRVSIHTSNSDKKIFEKSLIKHASNIQYFRIIQQPATNILSFLVNLNVLKLSDFTCNAWDCLENLSLPSLQMLKAGRNVSNNALVSLIKNTNGSLIEIKIDYPPSSPSSPNDEYYNRRIIQAVYQNCPKLKYLKLLLRTCNILELNYLLTNCQHLNGLYIVRSEIDRFYYNWVTLFNVLVESSPIGLFKFKFESRSSYIDLESLKLFFDGWRGRHPMILHVDLGSRNVGLLELYKSQGIIKRYHPNSYCFEDFEWV</sequence>
<dbReference type="Proteomes" id="UP000265703">
    <property type="component" value="Unassembled WGS sequence"/>
</dbReference>
<gene>
    <name evidence="1" type="ORF">C1645_840064</name>
</gene>
<protein>
    <recommendedName>
        <fullName evidence="3">F-box domain-containing protein</fullName>
    </recommendedName>
</protein>